<evidence type="ECO:0000313" key="2">
    <source>
        <dbReference type="EMBL" id="GLY75184.1"/>
    </source>
</evidence>
<dbReference type="AlphaFoldDB" id="A0A9W6RG31"/>
<evidence type="ECO:0000256" key="1">
    <source>
        <dbReference type="SAM" id="MobiDB-lite"/>
    </source>
</evidence>
<name>A0A9W6RG31_9ACTN</name>
<feature type="compositionally biased region" description="Basic and acidic residues" evidence="1">
    <location>
        <begin position="68"/>
        <end position="80"/>
    </location>
</feature>
<feature type="compositionally biased region" description="Basic and acidic residues" evidence="1">
    <location>
        <begin position="1"/>
        <end position="19"/>
    </location>
</feature>
<proteinExistence type="predicted"/>
<evidence type="ECO:0000313" key="5">
    <source>
        <dbReference type="Proteomes" id="UP001165135"/>
    </source>
</evidence>
<dbReference type="RefSeq" id="WP_285567314.1">
    <property type="nucleotide sequence ID" value="NZ_BSTJ01000003.1"/>
</dbReference>
<dbReference type="Proteomes" id="UP001165074">
    <property type="component" value="Unassembled WGS sequence"/>
</dbReference>
<keyword evidence="4" id="KW-1185">Reference proteome</keyword>
<comment type="caution">
    <text evidence="2">The sequence shown here is derived from an EMBL/GenBank/DDBJ whole genome shotgun (WGS) entry which is preliminary data.</text>
</comment>
<protein>
    <submittedName>
        <fullName evidence="2">Uncharacterized protein</fullName>
    </submittedName>
</protein>
<dbReference type="EMBL" id="BSTK01000002">
    <property type="protein sequence ID" value="GLY83152.1"/>
    <property type="molecule type" value="Genomic_DNA"/>
</dbReference>
<gene>
    <name evidence="2" type="ORF">Airi01_034510</name>
    <name evidence="3" type="ORF">Airi02_010820</name>
</gene>
<reference evidence="2" key="1">
    <citation type="submission" date="2023-03" db="EMBL/GenBank/DDBJ databases">
        <title>Actinoallomurus iriomotensis NBRC 103681.</title>
        <authorList>
            <person name="Ichikawa N."/>
            <person name="Sato H."/>
            <person name="Tonouchi N."/>
        </authorList>
    </citation>
    <scope>NUCLEOTIDE SEQUENCE</scope>
    <source>
        <strain evidence="2">NBRC 103681</strain>
    </source>
</reference>
<reference evidence="3" key="2">
    <citation type="submission" date="2023-03" db="EMBL/GenBank/DDBJ databases">
        <title>Actinoallomurus iriomotensis NBRC 103684.</title>
        <authorList>
            <person name="Ichikawa N."/>
            <person name="Sato H."/>
            <person name="Tonouchi N."/>
        </authorList>
    </citation>
    <scope>NUCLEOTIDE SEQUENCE</scope>
    <source>
        <strain evidence="3">NBRC 103684</strain>
    </source>
</reference>
<dbReference type="Proteomes" id="UP001165135">
    <property type="component" value="Unassembled WGS sequence"/>
</dbReference>
<accession>A0A9W6RG31</accession>
<evidence type="ECO:0000313" key="3">
    <source>
        <dbReference type="EMBL" id="GLY83152.1"/>
    </source>
</evidence>
<dbReference type="EMBL" id="BSTJ01000003">
    <property type="protein sequence ID" value="GLY75184.1"/>
    <property type="molecule type" value="Genomic_DNA"/>
</dbReference>
<evidence type="ECO:0000313" key="4">
    <source>
        <dbReference type="Proteomes" id="UP001165074"/>
    </source>
</evidence>
<organism evidence="2 5">
    <name type="scientific">Actinoallomurus iriomotensis</name>
    <dbReference type="NCBI Taxonomy" id="478107"/>
    <lineage>
        <taxon>Bacteria</taxon>
        <taxon>Bacillati</taxon>
        <taxon>Actinomycetota</taxon>
        <taxon>Actinomycetes</taxon>
        <taxon>Streptosporangiales</taxon>
        <taxon>Thermomonosporaceae</taxon>
        <taxon>Actinoallomurus</taxon>
    </lineage>
</organism>
<feature type="region of interest" description="Disordered" evidence="1">
    <location>
        <begin position="1"/>
        <end position="80"/>
    </location>
</feature>
<sequence length="80" mass="8709">MTEKEELGHEPETTDDRRFAPVTRGSDARGRTVPPDEEGMSRQEDEAGGTGVPGVDVGHPDALPPDEEGVREAEEHDDTR</sequence>